<dbReference type="Proteomes" id="UP000318582">
    <property type="component" value="Unassembled WGS sequence"/>
</dbReference>
<dbReference type="Gene3D" id="3.30.40.10">
    <property type="entry name" value="Zinc/RING finger domain, C3HC4 (zinc finger)"/>
    <property type="match status" value="1"/>
</dbReference>
<gene>
    <name evidence="5" type="ORF">PhCBS80983_g00797</name>
</gene>
<keyword evidence="2" id="KW-0863">Zinc-finger</keyword>
<evidence type="ECO:0000256" key="2">
    <source>
        <dbReference type="ARBA" id="ARBA00022771"/>
    </source>
</evidence>
<accession>A0A507ECK6</accession>
<keyword evidence="1" id="KW-0479">Metal-binding</keyword>
<dbReference type="EMBL" id="QEAQ01000005">
    <property type="protein sequence ID" value="TPX61823.1"/>
    <property type="molecule type" value="Genomic_DNA"/>
</dbReference>
<evidence type="ECO:0000313" key="6">
    <source>
        <dbReference type="Proteomes" id="UP000318582"/>
    </source>
</evidence>
<evidence type="ECO:0000313" key="5">
    <source>
        <dbReference type="EMBL" id="TPX61823.1"/>
    </source>
</evidence>
<proteinExistence type="predicted"/>
<dbReference type="InterPro" id="IPR013083">
    <property type="entry name" value="Znf_RING/FYVE/PHD"/>
</dbReference>
<dbReference type="AlphaFoldDB" id="A0A507ECK6"/>
<dbReference type="GO" id="GO:0008270">
    <property type="term" value="F:zinc ion binding"/>
    <property type="evidence" value="ECO:0007669"/>
    <property type="project" value="UniProtKB-KW"/>
</dbReference>
<evidence type="ECO:0000259" key="4">
    <source>
        <dbReference type="Pfam" id="PF01363"/>
    </source>
</evidence>
<organism evidence="5 6">
    <name type="scientific">Powellomyces hirtus</name>
    <dbReference type="NCBI Taxonomy" id="109895"/>
    <lineage>
        <taxon>Eukaryota</taxon>
        <taxon>Fungi</taxon>
        <taxon>Fungi incertae sedis</taxon>
        <taxon>Chytridiomycota</taxon>
        <taxon>Chytridiomycota incertae sedis</taxon>
        <taxon>Chytridiomycetes</taxon>
        <taxon>Spizellomycetales</taxon>
        <taxon>Powellomycetaceae</taxon>
        <taxon>Powellomyces</taxon>
    </lineage>
</organism>
<dbReference type="STRING" id="109895.A0A507ECK6"/>
<comment type="caution">
    <text evidence="5">The sequence shown here is derived from an EMBL/GenBank/DDBJ whole genome shotgun (WGS) entry which is preliminary data.</text>
</comment>
<sequence>MRDDKVKECYECKQSFTTFRRKHHCRICGW</sequence>
<evidence type="ECO:0000256" key="1">
    <source>
        <dbReference type="ARBA" id="ARBA00022723"/>
    </source>
</evidence>
<name>A0A507ECK6_9FUNG</name>
<keyword evidence="6" id="KW-1185">Reference proteome</keyword>
<dbReference type="Pfam" id="PF01363">
    <property type="entry name" value="FYVE"/>
    <property type="match status" value="1"/>
</dbReference>
<dbReference type="InterPro" id="IPR000306">
    <property type="entry name" value="Znf_FYVE"/>
</dbReference>
<reference evidence="5 6" key="1">
    <citation type="journal article" date="2019" name="Sci. Rep.">
        <title>Comparative genomics of chytrid fungi reveal insights into the obligate biotrophic and pathogenic lifestyle of Synchytrium endobioticum.</title>
        <authorList>
            <person name="van de Vossenberg B.T.L.H."/>
            <person name="Warris S."/>
            <person name="Nguyen H.D.T."/>
            <person name="van Gent-Pelzer M.P.E."/>
            <person name="Joly D.L."/>
            <person name="van de Geest H.C."/>
            <person name="Bonants P.J.M."/>
            <person name="Smith D.S."/>
            <person name="Levesque C.A."/>
            <person name="van der Lee T.A.J."/>
        </authorList>
    </citation>
    <scope>NUCLEOTIDE SEQUENCE [LARGE SCALE GENOMIC DNA]</scope>
    <source>
        <strain evidence="5 6">CBS 809.83</strain>
    </source>
</reference>
<feature type="domain" description="FYVE zinc finger" evidence="4">
    <location>
        <begin position="2"/>
        <end position="29"/>
    </location>
</feature>
<keyword evidence="3" id="KW-0862">Zinc</keyword>
<dbReference type="InterPro" id="IPR011011">
    <property type="entry name" value="Znf_FYVE_PHD"/>
</dbReference>
<dbReference type="SUPFAM" id="SSF57903">
    <property type="entry name" value="FYVE/PHD zinc finger"/>
    <property type="match status" value="1"/>
</dbReference>
<protein>
    <recommendedName>
        <fullName evidence="4">FYVE zinc finger domain-containing protein</fullName>
    </recommendedName>
</protein>
<evidence type="ECO:0000256" key="3">
    <source>
        <dbReference type="ARBA" id="ARBA00022833"/>
    </source>
</evidence>